<keyword evidence="2" id="KW-0378">Hydrolase</keyword>
<proteinExistence type="predicted"/>
<dbReference type="SMART" id="SM00481">
    <property type="entry name" value="POLIIIAc"/>
    <property type="match status" value="1"/>
</dbReference>
<dbReference type="PANTHER" id="PTHR36928:SF1">
    <property type="entry name" value="PHOSPHATASE YCDX-RELATED"/>
    <property type="match status" value="1"/>
</dbReference>
<organism evidence="2 3">
    <name type="scientific">Butyrivibrio proteoclasticus</name>
    <dbReference type="NCBI Taxonomy" id="43305"/>
    <lineage>
        <taxon>Bacteria</taxon>
        <taxon>Bacillati</taxon>
        <taxon>Bacillota</taxon>
        <taxon>Clostridia</taxon>
        <taxon>Lachnospirales</taxon>
        <taxon>Lachnospiraceae</taxon>
        <taxon>Butyrivibrio</taxon>
    </lineage>
</organism>
<dbReference type="InterPro" id="IPR016195">
    <property type="entry name" value="Pol/histidinol_Pase-like"/>
</dbReference>
<evidence type="ECO:0000259" key="1">
    <source>
        <dbReference type="SMART" id="SM00481"/>
    </source>
</evidence>
<dbReference type="Proteomes" id="UP000182624">
    <property type="component" value="Unassembled WGS sequence"/>
</dbReference>
<dbReference type="InterPro" id="IPR003141">
    <property type="entry name" value="Pol/His_phosphatase_N"/>
</dbReference>
<dbReference type="InterPro" id="IPR004013">
    <property type="entry name" value="PHP_dom"/>
</dbReference>
<dbReference type="PANTHER" id="PTHR36928">
    <property type="entry name" value="PHOSPHATASE YCDX-RELATED"/>
    <property type="match status" value="1"/>
</dbReference>
<dbReference type="AlphaFoldDB" id="A0A1I5SHW3"/>
<dbReference type="GO" id="GO:0005829">
    <property type="term" value="C:cytosol"/>
    <property type="evidence" value="ECO:0007669"/>
    <property type="project" value="TreeGrafter"/>
</dbReference>
<evidence type="ECO:0000313" key="3">
    <source>
        <dbReference type="Proteomes" id="UP000182624"/>
    </source>
</evidence>
<evidence type="ECO:0000313" key="2">
    <source>
        <dbReference type="EMBL" id="SFP70251.1"/>
    </source>
</evidence>
<dbReference type="OrthoDB" id="9808747at2"/>
<dbReference type="GO" id="GO:0042578">
    <property type="term" value="F:phosphoric ester hydrolase activity"/>
    <property type="evidence" value="ECO:0007669"/>
    <property type="project" value="TreeGrafter"/>
</dbReference>
<dbReference type="RefSeq" id="WP_074885490.1">
    <property type="nucleotide sequence ID" value="NZ_FOXO01000006.1"/>
</dbReference>
<reference evidence="3" key="1">
    <citation type="submission" date="2016-10" db="EMBL/GenBank/DDBJ databases">
        <authorList>
            <person name="Varghese N."/>
            <person name="Submissions S."/>
        </authorList>
    </citation>
    <scope>NUCLEOTIDE SEQUENCE [LARGE SCALE GENOMIC DNA]</scope>
    <source>
        <strain evidence="3">P18</strain>
    </source>
</reference>
<keyword evidence="3" id="KW-1185">Reference proteome</keyword>
<dbReference type="SUPFAM" id="SSF89550">
    <property type="entry name" value="PHP domain-like"/>
    <property type="match status" value="1"/>
</dbReference>
<protein>
    <submittedName>
        <fullName evidence="2">Putative hydrolase</fullName>
    </submittedName>
</protein>
<sequence>MYKIECDTHTHTFYSRHAYSTIEENVRAAKEAGMTLLGSTDHFSDMLFGDYKEVKNYQYLFCTNMWPRNWQGVTLLRGCEADIVDMDGHLFGHDIEVLKSTIGDTYDPPQNLQKMVFDRCDYVIASVHAKRHTIGESIARNTQMYINALENPKVFFIGHIGRAGVPFELDEVLLRAKELHKPIEINEHSFSFEGHHKELCRNIAERCAELGVSICINTDAHISIEIGRMDKAVNMLESIDFPQELIINRSREAFLKGLKDSGVFTDVSIVG</sequence>
<feature type="domain" description="Polymerase/histidinol phosphatase N-terminal" evidence="1">
    <location>
        <begin position="6"/>
        <end position="85"/>
    </location>
</feature>
<dbReference type="GO" id="GO:0008270">
    <property type="term" value="F:zinc ion binding"/>
    <property type="evidence" value="ECO:0007669"/>
    <property type="project" value="TreeGrafter"/>
</dbReference>
<dbReference type="CDD" id="cd07437">
    <property type="entry name" value="PHP_HisPPase_Ycdx_like"/>
    <property type="match status" value="1"/>
</dbReference>
<name>A0A1I5SHW3_9FIRM</name>
<dbReference type="InterPro" id="IPR050243">
    <property type="entry name" value="PHP_phosphatase"/>
</dbReference>
<gene>
    <name evidence="2" type="ORF">SAMN04487928_10680</name>
</gene>
<dbReference type="Gene3D" id="3.20.20.140">
    <property type="entry name" value="Metal-dependent hydrolases"/>
    <property type="match status" value="1"/>
</dbReference>
<accession>A0A1I5SHW3</accession>
<dbReference type="Pfam" id="PF02811">
    <property type="entry name" value="PHP"/>
    <property type="match status" value="1"/>
</dbReference>
<dbReference type="EMBL" id="FOXO01000006">
    <property type="protein sequence ID" value="SFP70251.1"/>
    <property type="molecule type" value="Genomic_DNA"/>
</dbReference>